<keyword evidence="2" id="KW-0812">Transmembrane</keyword>
<name>E4Y7P9_OIKDI</name>
<accession>E4Y7P9</accession>
<keyword evidence="2" id="KW-0472">Membrane</keyword>
<feature type="transmembrane region" description="Helical" evidence="2">
    <location>
        <begin position="130"/>
        <end position="159"/>
    </location>
</feature>
<evidence type="ECO:0000313" key="3">
    <source>
        <dbReference type="EMBL" id="CBY31649.1"/>
    </source>
</evidence>
<evidence type="ECO:0008006" key="4">
    <source>
        <dbReference type="Google" id="ProtNLM"/>
    </source>
</evidence>
<feature type="region of interest" description="Disordered" evidence="1">
    <location>
        <begin position="204"/>
        <end position="234"/>
    </location>
</feature>
<gene>
    <name evidence="3" type="ORF">GSOID_T00025566001</name>
</gene>
<organism evidence="3">
    <name type="scientific">Oikopleura dioica</name>
    <name type="common">Tunicate</name>
    <dbReference type="NCBI Taxonomy" id="34765"/>
    <lineage>
        <taxon>Eukaryota</taxon>
        <taxon>Metazoa</taxon>
        <taxon>Chordata</taxon>
        <taxon>Tunicata</taxon>
        <taxon>Appendicularia</taxon>
        <taxon>Copelata</taxon>
        <taxon>Oikopleuridae</taxon>
        <taxon>Oikopleura</taxon>
    </lineage>
</organism>
<dbReference type="AlphaFoldDB" id="E4Y7P9"/>
<dbReference type="EMBL" id="FN654311">
    <property type="protein sequence ID" value="CBY31649.1"/>
    <property type="molecule type" value="Genomic_DNA"/>
</dbReference>
<keyword evidence="2" id="KW-1133">Transmembrane helix</keyword>
<dbReference type="Proteomes" id="UP000011014">
    <property type="component" value="Unassembled WGS sequence"/>
</dbReference>
<feature type="compositionally biased region" description="Acidic residues" evidence="1">
    <location>
        <begin position="56"/>
        <end position="73"/>
    </location>
</feature>
<evidence type="ECO:0000256" key="1">
    <source>
        <dbReference type="SAM" id="MobiDB-lite"/>
    </source>
</evidence>
<feature type="transmembrane region" description="Helical" evidence="2">
    <location>
        <begin position="9"/>
        <end position="28"/>
    </location>
</feature>
<protein>
    <recommendedName>
        <fullName evidence="4">Transmembrane protein</fullName>
    </recommendedName>
</protein>
<proteinExistence type="predicted"/>
<feature type="region of interest" description="Disordered" evidence="1">
    <location>
        <begin position="52"/>
        <end position="74"/>
    </location>
</feature>
<reference evidence="3" key="1">
    <citation type="journal article" date="2010" name="Science">
        <title>Plasticity of animal genome architecture unmasked by rapid evolution of a pelagic tunicate.</title>
        <authorList>
            <person name="Denoeud F."/>
            <person name="Henriet S."/>
            <person name="Mungpakdee S."/>
            <person name="Aury J.M."/>
            <person name="Da Silva C."/>
            <person name="Brinkmann H."/>
            <person name="Mikhaleva J."/>
            <person name="Olsen L.C."/>
            <person name="Jubin C."/>
            <person name="Canestro C."/>
            <person name="Bouquet J.M."/>
            <person name="Danks G."/>
            <person name="Poulain J."/>
            <person name="Campsteijn C."/>
            <person name="Adamski M."/>
            <person name="Cross I."/>
            <person name="Yadetie F."/>
            <person name="Muffato M."/>
            <person name="Louis A."/>
            <person name="Butcher S."/>
            <person name="Tsagkogeorga G."/>
            <person name="Konrad A."/>
            <person name="Singh S."/>
            <person name="Jensen M.F."/>
            <person name="Cong E.H."/>
            <person name="Eikeseth-Otteraa H."/>
            <person name="Noel B."/>
            <person name="Anthouard V."/>
            <person name="Porcel B.M."/>
            <person name="Kachouri-Lafond R."/>
            <person name="Nishino A."/>
            <person name="Ugolini M."/>
            <person name="Chourrout P."/>
            <person name="Nishida H."/>
            <person name="Aasland R."/>
            <person name="Huzurbazar S."/>
            <person name="Westhof E."/>
            <person name="Delsuc F."/>
            <person name="Lehrach H."/>
            <person name="Reinhardt R."/>
            <person name="Weissenbach J."/>
            <person name="Roy S.W."/>
            <person name="Artiguenave F."/>
            <person name="Postlethwait J.H."/>
            <person name="Manak J.R."/>
            <person name="Thompson E.M."/>
            <person name="Jaillon O."/>
            <person name="Du Pasquier L."/>
            <person name="Boudinot P."/>
            <person name="Liberles D.A."/>
            <person name="Volff J.N."/>
            <person name="Philippe H."/>
            <person name="Lenhard B."/>
            <person name="Roest Crollius H."/>
            <person name="Wincker P."/>
            <person name="Chourrout D."/>
        </authorList>
    </citation>
    <scope>NUCLEOTIDE SEQUENCE [LARGE SCALE GENOMIC DNA]</scope>
</reference>
<evidence type="ECO:0000256" key="2">
    <source>
        <dbReference type="SAM" id="Phobius"/>
    </source>
</evidence>
<feature type="transmembrane region" description="Helical" evidence="2">
    <location>
        <begin position="87"/>
        <end position="109"/>
    </location>
</feature>
<feature type="transmembrane region" description="Helical" evidence="2">
    <location>
        <begin position="171"/>
        <end position="191"/>
    </location>
</feature>
<sequence length="234" mass="25527">MGKLGKKELLVKALAFVSTALICVSFAFPEWIRFPSGETAGVFQNCLSTLESSADGSEENNENETSPEPEPEPECIVKSNEEFEDELWTIVPLSCGVFLSITGFVLIGIDNKGRLAKAGADRRGLLLFDFIKITYDILFSLFASQVIGALVYFSGVAVWLSKDHESPDAQIGWALIVGITGICMSMIVGLLSRLSRLSCDRNQSYQTADEPTPNPFPEDPLPNTDAIPETHTAM</sequence>